<organism evidence="1 2">
    <name type="scientific">Corynebacterium crudilactis</name>
    <dbReference type="NCBI Taxonomy" id="1652495"/>
    <lineage>
        <taxon>Bacteria</taxon>
        <taxon>Bacillati</taxon>
        <taxon>Actinomycetota</taxon>
        <taxon>Actinomycetes</taxon>
        <taxon>Mycobacteriales</taxon>
        <taxon>Corynebacteriaceae</taxon>
        <taxon>Corynebacterium</taxon>
    </lineage>
</organism>
<protein>
    <submittedName>
        <fullName evidence="1">Uncharacterized protein</fullName>
    </submittedName>
</protein>
<name>A0A172QXT5_9CORY</name>
<proteinExistence type="predicted"/>
<geneLocation type="plasmid" evidence="1 2">
    <name>pCRULAC1</name>
</geneLocation>
<keyword evidence="1" id="KW-0614">Plasmid</keyword>
<evidence type="ECO:0000313" key="1">
    <source>
        <dbReference type="EMBL" id="ANE05519.1"/>
    </source>
</evidence>
<accession>A0A172QXT5</accession>
<dbReference type="RefSeq" id="WP_066570347.1">
    <property type="nucleotide sequence ID" value="NZ_CP015623.1"/>
</dbReference>
<dbReference type="AlphaFoldDB" id="A0A172QXT5"/>
<gene>
    <name evidence="1" type="ORF">ccrud_14355</name>
</gene>
<keyword evidence="2" id="KW-1185">Reference proteome</keyword>
<reference evidence="1 2" key="1">
    <citation type="submission" date="2016-05" db="EMBL/GenBank/DDBJ databases">
        <title>Complete genome sequence of Corynebacterium crudilactis, a new Corynebacterium species isolated from raw cow's milk.</title>
        <authorList>
            <person name="Christian R."/>
            <person name="Zimmermann J."/>
            <person name="Lipski A."/>
            <person name="Kalinowski J."/>
        </authorList>
    </citation>
    <scope>NUCLEOTIDE SEQUENCE [LARGE SCALE GENOMIC DNA]</scope>
    <source>
        <strain evidence="1 2">JZ16</strain>
        <plasmid evidence="1 2">pCRULAC1</plasmid>
    </source>
</reference>
<dbReference type="EMBL" id="CP015623">
    <property type="protein sequence ID" value="ANE05519.1"/>
    <property type="molecule type" value="Genomic_DNA"/>
</dbReference>
<evidence type="ECO:0000313" key="2">
    <source>
        <dbReference type="Proteomes" id="UP000076929"/>
    </source>
</evidence>
<dbReference type="KEGG" id="ccjz:ccrud_14355"/>
<dbReference type="Proteomes" id="UP000076929">
    <property type="component" value="Plasmid pCRULAC1"/>
</dbReference>
<sequence length="97" mass="10631">MNNTHEAFNTACDLYEAKQEKQWGYHAEYAAIRTATGMVDDVRDAVKDYLSDDIKVSPELASEIMATLSNAARDVIGGVAFFDANHFITAVAVNTDV</sequence>